<evidence type="ECO:0000313" key="1">
    <source>
        <dbReference type="EMBL" id="EUC32228.1"/>
    </source>
</evidence>
<accession>W6Y2T9</accession>
<dbReference type="GeneID" id="19154776"/>
<evidence type="ECO:0000313" key="2">
    <source>
        <dbReference type="Proteomes" id="UP000053841"/>
    </source>
</evidence>
<sequence>MQWRLRFLHHTSSSQCAQTLNHANLACPTLSPGCFPTPSAAKISLLARRTVAASTTSPCPFLSTLTFFQFTPRASPLRSFPRARRSLNYPAPSHLPVNHIDFTFFFPLFLFLPFRSCRCEA</sequence>
<organism evidence="1 2">
    <name type="scientific">Cochliobolus carbonum (strain 26-R-13)</name>
    <name type="common">Maize leaf spot fungus</name>
    <name type="synonym">Bipolaris zeicola</name>
    <dbReference type="NCBI Taxonomy" id="930089"/>
    <lineage>
        <taxon>Eukaryota</taxon>
        <taxon>Fungi</taxon>
        <taxon>Dikarya</taxon>
        <taxon>Ascomycota</taxon>
        <taxon>Pezizomycotina</taxon>
        <taxon>Dothideomycetes</taxon>
        <taxon>Pleosporomycetidae</taxon>
        <taxon>Pleosporales</taxon>
        <taxon>Pleosporineae</taxon>
        <taxon>Pleosporaceae</taxon>
        <taxon>Bipolaris</taxon>
    </lineage>
</organism>
<proteinExistence type="predicted"/>
<dbReference type="Proteomes" id="UP000053841">
    <property type="component" value="Unassembled WGS sequence"/>
</dbReference>
<dbReference type="HOGENOM" id="CLU_2037635_0_0_1"/>
<name>W6Y2T9_COCC2</name>
<dbReference type="EMBL" id="KI964639">
    <property type="protein sequence ID" value="EUC32228.1"/>
    <property type="molecule type" value="Genomic_DNA"/>
</dbReference>
<dbReference type="AlphaFoldDB" id="W6Y2T9"/>
<keyword evidence="2" id="KW-1185">Reference proteome</keyword>
<dbReference type="RefSeq" id="XP_007713501.1">
    <property type="nucleotide sequence ID" value="XM_007715311.1"/>
</dbReference>
<gene>
    <name evidence="1" type="ORF">COCCADRAFT_99316</name>
</gene>
<protein>
    <submittedName>
        <fullName evidence="1">Uncharacterized protein</fullName>
    </submittedName>
</protein>
<dbReference type="KEGG" id="bze:COCCADRAFT_99316"/>
<reference evidence="1 2" key="1">
    <citation type="journal article" date="2013" name="PLoS Genet.">
        <title>Comparative genome structure, secondary metabolite, and effector coding capacity across Cochliobolus pathogens.</title>
        <authorList>
            <person name="Condon B.J."/>
            <person name="Leng Y."/>
            <person name="Wu D."/>
            <person name="Bushley K.E."/>
            <person name="Ohm R.A."/>
            <person name="Otillar R."/>
            <person name="Martin J."/>
            <person name="Schackwitz W."/>
            <person name="Grimwood J."/>
            <person name="MohdZainudin N."/>
            <person name="Xue C."/>
            <person name="Wang R."/>
            <person name="Manning V.A."/>
            <person name="Dhillon B."/>
            <person name="Tu Z.J."/>
            <person name="Steffenson B.J."/>
            <person name="Salamov A."/>
            <person name="Sun H."/>
            <person name="Lowry S."/>
            <person name="LaButti K."/>
            <person name="Han J."/>
            <person name="Copeland A."/>
            <person name="Lindquist E."/>
            <person name="Barry K."/>
            <person name="Schmutz J."/>
            <person name="Baker S.E."/>
            <person name="Ciuffetti L.M."/>
            <person name="Grigoriev I.V."/>
            <person name="Zhong S."/>
            <person name="Turgeon B.G."/>
        </authorList>
    </citation>
    <scope>NUCLEOTIDE SEQUENCE [LARGE SCALE GENOMIC DNA]</scope>
    <source>
        <strain evidence="1 2">26-R-13</strain>
    </source>
</reference>